<feature type="region of interest" description="Disordered" evidence="1">
    <location>
        <begin position="1"/>
        <end position="69"/>
    </location>
</feature>
<dbReference type="AlphaFoldDB" id="A0AAW2I436"/>
<sequence>MNGWKGCLRKGAEDDKRAGGMSEMDAPKGRTAENLPLDRMLTSIVTTPPSGPILQKSGKPKTEKGLQKE</sequence>
<reference evidence="2" key="1">
    <citation type="journal article" date="2024" name="Gigascience">
        <title>Chromosome-level genome of the poultry shaft louse Menopon gallinae provides insight into the host-switching and adaptive evolution of parasitic lice.</title>
        <authorList>
            <person name="Xu Y."/>
            <person name="Ma L."/>
            <person name="Liu S."/>
            <person name="Liang Y."/>
            <person name="Liu Q."/>
            <person name="He Z."/>
            <person name="Tian L."/>
            <person name="Duan Y."/>
            <person name="Cai W."/>
            <person name="Li H."/>
            <person name="Song F."/>
        </authorList>
    </citation>
    <scope>NUCLEOTIDE SEQUENCE</scope>
    <source>
        <strain evidence="2">Cailab_2023a</strain>
    </source>
</reference>
<feature type="compositionally biased region" description="Basic and acidic residues" evidence="1">
    <location>
        <begin position="60"/>
        <end position="69"/>
    </location>
</feature>
<accession>A0AAW2I436</accession>
<dbReference type="EMBL" id="JARGDH010000002">
    <property type="protein sequence ID" value="KAL0276810.1"/>
    <property type="molecule type" value="Genomic_DNA"/>
</dbReference>
<evidence type="ECO:0000313" key="2">
    <source>
        <dbReference type="EMBL" id="KAL0276810.1"/>
    </source>
</evidence>
<proteinExistence type="predicted"/>
<name>A0AAW2I436_9NEOP</name>
<organism evidence="2">
    <name type="scientific">Menopon gallinae</name>
    <name type="common">poultry shaft louse</name>
    <dbReference type="NCBI Taxonomy" id="328185"/>
    <lineage>
        <taxon>Eukaryota</taxon>
        <taxon>Metazoa</taxon>
        <taxon>Ecdysozoa</taxon>
        <taxon>Arthropoda</taxon>
        <taxon>Hexapoda</taxon>
        <taxon>Insecta</taxon>
        <taxon>Pterygota</taxon>
        <taxon>Neoptera</taxon>
        <taxon>Paraneoptera</taxon>
        <taxon>Psocodea</taxon>
        <taxon>Troctomorpha</taxon>
        <taxon>Phthiraptera</taxon>
        <taxon>Amblycera</taxon>
        <taxon>Menoponidae</taxon>
        <taxon>Menopon</taxon>
    </lineage>
</organism>
<evidence type="ECO:0000256" key="1">
    <source>
        <dbReference type="SAM" id="MobiDB-lite"/>
    </source>
</evidence>
<gene>
    <name evidence="2" type="ORF">PYX00_004301</name>
</gene>
<comment type="caution">
    <text evidence="2">The sequence shown here is derived from an EMBL/GenBank/DDBJ whole genome shotgun (WGS) entry which is preliminary data.</text>
</comment>
<protein>
    <submittedName>
        <fullName evidence="2">Uncharacterized protein</fullName>
    </submittedName>
</protein>